<feature type="transmembrane region" description="Helical" evidence="16">
    <location>
        <begin position="748"/>
        <end position="770"/>
    </location>
</feature>
<dbReference type="GO" id="GO:0008131">
    <property type="term" value="F:primary methylamine oxidase activity"/>
    <property type="evidence" value="ECO:0007669"/>
    <property type="project" value="InterPro"/>
</dbReference>
<comment type="similarity">
    <text evidence="3 15">Belongs to the copper/topaquinone oxidase family.</text>
</comment>
<keyword evidence="6 15" id="KW-0479">Metal-binding</keyword>
<evidence type="ECO:0000256" key="13">
    <source>
        <dbReference type="PIRSR" id="PIRSR600269-50"/>
    </source>
</evidence>
<evidence type="ECO:0000256" key="5">
    <source>
        <dbReference type="ARBA" id="ARBA00022692"/>
    </source>
</evidence>
<evidence type="ECO:0000256" key="3">
    <source>
        <dbReference type="ARBA" id="ARBA00007983"/>
    </source>
</evidence>
<evidence type="ECO:0000256" key="1">
    <source>
        <dbReference type="ARBA" id="ARBA00001935"/>
    </source>
</evidence>
<dbReference type="SUPFAM" id="SSF49998">
    <property type="entry name" value="Amine oxidase catalytic domain"/>
    <property type="match status" value="1"/>
</dbReference>
<evidence type="ECO:0000256" key="12">
    <source>
        <dbReference type="ARBA" id="ARBA00023157"/>
    </source>
</evidence>
<dbReference type="EMBL" id="CP119952">
    <property type="protein sequence ID" value="WFC95352.1"/>
    <property type="molecule type" value="Genomic_DNA"/>
</dbReference>
<evidence type="ECO:0000313" key="19">
    <source>
        <dbReference type="Proteomes" id="UP001216638"/>
    </source>
</evidence>
<protein>
    <recommendedName>
        <fullName evidence="15">Amine oxidase</fullName>
        <ecNumber evidence="15">1.4.3.-</ecNumber>
    </recommendedName>
</protein>
<dbReference type="Gene3D" id="2.70.98.20">
    <property type="entry name" value="Copper amine oxidase, catalytic domain"/>
    <property type="match status" value="1"/>
</dbReference>
<evidence type="ECO:0000256" key="9">
    <source>
        <dbReference type="ARBA" id="ARBA00023002"/>
    </source>
</evidence>
<evidence type="ECO:0000256" key="10">
    <source>
        <dbReference type="ARBA" id="ARBA00023008"/>
    </source>
</evidence>
<dbReference type="InterPro" id="IPR002293">
    <property type="entry name" value="AA/rel_permease1"/>
</dbReference>
<dbReference type="GO" id="GO:0016020">
    <property type="term" value="C:membrane"/>
    <property type="evidence" value="ECO:0007669"/>
    <property type="project" value="UniProtKB-SubCell"/>
</dbReference>
<keyword evidence="10 15" id="KW-0186">Copper</keyword>
<evidence type="ECO:0000256" key="16">
    <source>
        <dbReference type="SAM" id="Phobius"/>
    </source>
</evidence>
<evidence type="ECO:0000256" key="8">
    <source>
        <dbReference type="ARBA" id="ARBA00022989"/>
    </source>
</evidence>
<feature type="domain" description="Copper amine oxidase catalytic" evidence="17">
    <location>
        <begin position="174"/>
        <end position="573"/>
    </location>
</feature>
<keyword evidence="12" id="KW-1015">Disulfide bond</keyword>
<keyword evidence="11 16" id="KW-0472">Membrane</keyword>
<dbReference type="PANTHER" id="PTHR10638">
    <property type="entry name" value="COPPER AMINE OXIDASE"/>
    <property type="match status" value="1"/>
</dbReference>
<feature type="active site" description="Proton acceptor" evidence="13">
    <location>
        <position position="246"/>
    </location>
</feature>
<dbReference type="GO" id="GO:0005507">
    <property type="term" value="F:copper ion binding"/>
    <property type="evidence" value="ECO:0007669"/>
    <property type="project" value="InterPro"/>
</dbReference>
<dbReference type="AlphaFoldDB" id="A0AAF0DTW8"/>
<dbReference type="InterPro" id="IPR000269">
    <property type="entry name" value="Cu_amine_oxidase"/>
</dbReference>
<feature type="modified residue" description="2',4',5'-topaquinone" evidence="14">
    <location>
        <position position="330"/>
    </location>
</feature>
<keyword evidence="5 16" id="KW-0812">Transmembrane</keyword>
<comment type="subcellular location">
    <subcellularLocation>
        <location evidence="2">Membrane</location>
        <topology evidence="2">Multi-pass membrane protein</topology>
    </subcellularLocation>
</comment>
<accession>A0AAF0DTW8</accession>
<keyword evidence="19" id="KW-1185">Reference proteome</keyword>
<keyword evidence="8 16" id="KW-1133">Transmembrane helix</keyword>
<dbReference type="InterPro" id="IPR036460">
    <property type="entry name" value="Cu_amine_oxidase_C_sf"/>
</dbReference>
<comment type="PTM">
    <text evidence="14 15">Topaquinone (TPQ) is generated by copper-dependent autoxidation of a specific tyrosyl residue.</text>
</comment>
<keyword evidence="7 13" id="KW-0801">TPQ</keyword>
<dbReference type="GO" id="GO:0048038">
    <property type="term" value="F:quinone binding"/>
    <property type="evidence" value="ECO:0007669"/>
    <property type="project" value="InterPro"/>
</dbReference>
<feature type="transmembrane region" description="Helical" evidence="16">
    <location>
        <begin position="782"/>
        <end position="801"/>
    </location>
</feature>
<evidence type="ECO:0000256" key="2">
    <source>
        <dbReference type="ARBA" id="ARBA00004141"/>
    </source>
</evidence>
<evidence type="ECO:0000256" key="11">
    <source>
        <dbReference type="ARBA" id="ARBA00023136"/>
    </source>
</evidence>
<reference evidence="18" key="1">
    <citation type="submission" date="2023-03" db="EMBL/GenBank/DDBJ databases">
        <title>Mating type loci evolution in Malassezia.</title>
        <authorList>
            <person name="Coelho M.A."/>
        </authorList>
    </citation>
    <scope>NUCLEOTIDE SEQUENCE</scope>
    <source>
        <strain evidence="18">CBS 14135</strain>
    </source>
</reference>
<dbReference type="SUPFAM" id="SSF54416">
    <property type="entry name" value="Amine oxidase N-terminal region"/>
    <property type="match status" value="1"/>
</dbReference>
<dbReference type="GO" id="GO:0022857">
    <property type="term" value="F:transmembrane transporter activity"/>
    <property type="evidence" value="ECO:0007669"/>
    <property type="project" value="InterPro"/>
</dbReference>
<dbReference type="Gene3D" id="3.10.450.40">
    <property type="match status" value="1"/>
</dbReference>
<keyword evidence="9 15" id="KW-0560">Oxidoreductase</keyword>
<evidence type="ECO:0000259" key="17">
    <source>
        <dbReference type="Pfam" id="PF01179"/>
    </source>
</evidence>
<comment type="cofactor">
    <cofactor evidence="15">
        <name>Cu cation</name>
        <dbReference type="ChEBI" id="CHEBI:23378"/>
    </cofactor>
    <text evidence="15">Contains 1 topaquinone per subunit.</text>
</comment>
<feature type="transmembrane region" description="Helical" evidence="16">
    <location>
        <begin position="703"/>
        <end position="727"/>
    </location>
</feature>
<evidence type="ECO:0000256" key="15">
    <source>
        <dbReference type="RuleBase" id="RU000672"/>
    </source>
</evidence>
<dbReference type="GO" id="GO:0009308">
    <property type="term" value="P:amine metabolic process"/>
    <property type="evidence" value="ECO:0007669"/>
    <property type="project" value="UniProtKB-UniRule"/>
</dbReference>
<organism evidence="18 19">
    <name type="scientific">Malassezia brasiliensis</name>
    <dbReference type="NCBI Taxonomy" id="1821822"/>
    <lineage>
        <taxon>Eukaryota</taxon>
        <taxon>Fungi</taxon>
        <taxon>Dikarya</taxon>
        <taxon>Basidiomycota</taxon>
        <taxon>Ustilaginomycotina</taxon>
        <taxon>Malasseziomycetes</taxon>
        <taxon>Malasseziales</taxon>
        <taxon>Malasseziaceae</taxon>
        <taxon>Malassezia</taxon>
    </lineage>
</organism>
<comment type="subunit">
    <text evidence="4">Homodimer.</text>
</comment>
<evidence type="ECO:0000256" key="14">
    <source>
        <dbReference type="PIRSR" id="PIRSR600269-51"/>
    </source>
</evidence>
<gene>
    <name evidence="18" type="ORF">MBRA1_001999</name>
</gene>
<dbReference type="EC" id="1.4.3.-" evidence="15"/>
<dbReference type="InterPro" id="IPR015798">
    <property type="entry name" value="Cu_amine_oxidase_C"/>
</dbReference>
<sequence length="852" mass="95357">MFYIAKTHRLFEAVVDVTNKKVERLEEMPRNKMAPLNPEEAKMVSDLVLSSDELKKEVERIKVPLSHVTAEPWDYARDSDNEYERKAQVFFFLRDTKTEDPDSNPYSHPLDFLMVVDLNGEELKISAVQRLPLGVSVKGDDEPKDGFKLGTAEEPEYAHHLQKDKPRTSLKPLRVVQPEGPSFKLDGYLVEWEKWRFRIGFNWREGLVLYDITFDGRELFHRISLSEMVVPYADPRAPLHRKSAFDLGNLGAGFCANNLGLGCDCLGVIKYFDAHLLGFNGKPFKAQNVVCMHEIDAGIQWKHTNWRTGNSSVVRRRQLQLQTIITVANYEYCFYYNFDQSGEIAFDVLATGILSTTPVDPDNKNPCEFGTRVGHGVLGPYHQHIFNLRIDPCIDGDGNSLQVVDSVPMPLDKYNPYGIGYRTESRTVKESGTEDLDVSKGRVFKIINPNKINPTSLLPVGYKLVPIVSQMMIAHPTSWHFRRSNFGDHPIWVTKYKEGELFASGVYTNQSDGDDGIKAWVERKDNVENDDIVVWHSFGFTHNPRPEDFPVMPAEVARVMLKPNSFFEYNPTMDVPPSSQAFNQSVLYDGSKNQDATNGATSAMADASLIVWGLVTSATASPNFADGAWVFGKFINQTGWPNGISWLLGLLQGSFGLTAYDAVAHMIEEIPNASIQGPKIMNASVWTGITTGFVFLVEGSQTWTISAFDAITSASVIALNLTYGIPIAINCVQGRKKLPPRPYKLSPIVGWTVNIVGLMYVTLTTVLFFFPPSVPATGSSMNYAIVAFMIWLIICIAYWLIGGRKNYEGPSLAGFLHNMDLSPADMAIAQADRTVYTINEDKGKTEEKQEVA</sequence>
<proteinExistence type="inferred from homology"/>
<evidence type="ECO:0000256" key="4">
    <source>
        <dbReference type="ARBA" id="ARBA00011738"/>
    </source>
</evidence>
<name>A0AAF0DTW8_9BASI</name>
<dbReference type="PANTHER" id="PTHR10638:SF91">
    <property type="entry name" value="AMINE OXIDASE"/>
    <property type="match status" value="1"/>
</dbReference>
<evidence type="ECO:0000313" key="18">
    <source>
        <dbReference type="EMBL" id="WFC95352.1"/>
    </source>
</evidence>
<comment type="cofactor">
    <cofactor evidence="1">
        <name>Cu cation</name>
        <dbReference type="ChEBI" id="CHEBI:23378"/>
    </cofactor>
</comment>
<dbReference type="FunFam" id="2.70.98.20:FF:000001">
    <property type="entry name" value="Amine oxidase"/>
    <property type="match status" value="1"/>
</dbReference>
<dbReference type="Gene3D" id="1.20.1740.10">
    <property type="entry name" value="Amino acid/polyamine transporter I"/>
    <property type="match status" value="1"/>
</dbReference>
<dbReference type="Pfam" id="PF13520">
    <property type="entry name" value="AA_permease_2"/>
    <property type="match status" value="1"/>
</dbReference>
<dbReference type="Proteomes" id="UP001216638">
    <property type="component" value="Chromosome 2"/>
</dbReference>
<feature type="active site" description="Schiff-base intermediate with substrate; via topaquinone" evidence="13">
    <location>
        <position position="330"/>
    </location>
</feature>
<dbReference type="Pfam" id="PF01179">
    <property type="entry name" value="Cu_amine_oxid"/>
    <property type="match status" value="1"/>
</dbReference>
<evidence type="ECO:0000256" key="6">
    <source>
        <dbReference type="ARBA" id="ARBA00022723"/>
    </source>
</evidence>
<evidence type="ECO:0000256" key="7">
    <source>
        <dbReference type="ARBA" id="ARBA00022772"/>
    </source>
</evidence>
<dbReference type="InterPro" id="IPR016182">
    <property type="entry name" value="Cu_amine_oxidase_N-reg"/>
</dbReference>